<dbReference type="AlphaFoldDB" id="A0A941BQ22"/>
<evidence type="ECO:0000259" key="7">
    <source>
        <dbReference type="Pfam" id="PF00892"/>
    </source>
</evidence>
<evidence type="ECO:0000256" key="5">
    <source>
        <dbReference type="ARBA" id="ARBA00023136"/>
    </source>
</evidence>
<dbReference type="Pfam" id="PF00892">
    <property type="entry name" value="EamA"/>
    <property type="match status" value="2"/>
</dbReference>
<name>A0A941BQ22_9BURK</name>
<accession>A0A941BQ22</accession>
<evidence type="ECO:0000313" key="9">
    <source>
        <dbReference type="Proteomes" id="UP000678374"/>
    </source>
</evidence>
<feature type="transmembrane region" description="Helical" evidence="6">
    <location>
        <begin position="74"/>
        <end position="94"/>
    </location>
</feature>
<keyword evidence="4 6" id="KW-1133">Transmembrane helix</keyword>
<keyword evidence="5 6" id="KW-0472">Membrane</keyword>
<dbReference type="EMBL" id="JAGQDE010000004">
    <property type="protein sequence ID" value="MBQ0958650.1"/>
    <property type="molecule type" value="Genomic_DNA"/>
</dbReference>
<keyword evidence="2" id="KW-1003">Cell membrane</keyword>
<dbReference type="PANTHER" id="PTHR42920">
    <property type="entry name" value="OS03G0707200 PROTEIN-RELATED"/>
    <property type="match status" value="1"/>
</dbReference>
<feature type="transmembrane region" description="Helical" evidence="6">
    <location>
        <begin position="125"/>
        <end position="142"/>
    </location>
</feature>
<comment type="subcellular location">
    <subcellularLocation>
        <location evidence="1">Cell membrane</location>
        <topology evidence="1">Multi-pass membrane protein</topology>
    </subcellularLocation>
</comment>
<evidence type="ECO:0000313" key="8">
    <source>
        <dbReference type="EMBL" id="MBQ0958650.1"/>
    </source>
</evidence>
<feature type="domain" description="EamA" evidence="7">
    <location>
        <begin position="9"/>
        <end position="141"/>
    </location>
</feature>
<dbReference type="RefSeq" id="WP_210801163.1">
    <property type="nucleotide sequence ID" value="NZ_JAGQDE010000004.1"/>
</dbReference>
<dbReference type="GO" id="GO:0005886">
    <property type="term" value="C:plasma membrane"/>
    <property type="evidence" value="ECO:0007669"/>
    <property type="project" value="UniProtKB-SubCell"/>
</dbReference>
<evidence type="ECO:0000256" key="4">
    <source>
        <dbReference type="ARBA" id="ARBA00022989"/>
    </source>
</evidence>
<evidence type="ECO:0000256" key="1">
    <source>
        <dbReference type="ARBA" id="ARBA00004651"/>
    </source>
</evidence>
<feature type="transmembrane region" description="Helical" evidence="6">
    <location>
        <begin position="246"/>
        <end position="264"/>
    </location>
</feature>
<keyword evidence="9" id="KW-1185">Reference proteome</keyword>
<feature type="transmembrane region" description="Helical" evidence="6">
    <location>
        <begin position="181"/>
        <end position="202"/>
    </location>
</feature>
<protein>
    <submittedName>
        <fullName evidence="8">DMT family transporter</fullName>
    </submittedName>
</protein>
<dbReference type="SUPFAM" id="SSF103481">
    <property type="entry name" value="Multidrug resistance efflux transporter EmrE"/>
    <property type="match status" value="2"/>
</dbReference>
<evidence type="ECO:0000256" key="3">
    <source>
        <dbReference type="ARBA" id="ARBA00022692"/>
    </source>
</evidence>
<dbReference type="Proteomes" id="UP000678374">
    <property type="component" value="Unassembled WGS sequence"/>
</dbReference>
<feature type="transmembrane region" description="Helical" evidence="6">
    <location>
        <begin position="100"/>
        <end position="118"/>
    </location>
</feature>
<evidence type="ECO:0000256" key="6">
    <source>
        <dbReference type="SAM" id="Phobius"/>
    </source>
</evidence>
<sequence>MTRWQANGLLLLASVIWGSAFVAQVLGMEGVGPLAFTGLRFLLGAAVVAPLAWREWGHLRASDRAPGAREWRHVGLLGGLLTAGVVMQQIGLTATTVTNAGFLTALYVPLVPIIAWLLHRERPDWTVWPAALGSLVGTWLLAGGASLDIGRGDAWVIASSLPWACHVLWVGRVANRMRGAYVLACAQFLVCGGVATAVGLVVEPLSWDGIRVAAGAIAYTGVLSVGVAFTLQVVGQRHAPPADAAILLSSETLFAAMFGAWLMGDRLGPAGLAGCATILGSILLVQLHPLLAARRR</sequence>
<dbReference type="InterPro" id="IPR000620">
    <property type="entry name" value="EamA_dom"/>
</dbReference>
<feature type="transmembrane region" description="Helical" evidence="6">
    <location>
        <begin position="154"/>
        <end position="174"/>
    </location>
</feature>
<organism evidence="8 9">
    <name type="scientific">Ideonella aquatica</name>
    <dbReference type="NCBI Taxonomy" id="2824119"/>
    <lineage>
        <taxon>Bacteria</taxon>
        <taxon>Pseudomonadati</taxon>
        <taxon>Pseudomonadota</taxon>
        <taxon>Betaproteobacteria</taxon>
        <taxon>Burkholderiales</taxon>
        <taxon>Sphaerotilaceae</taxon>
        <taxon>Ideonella</taxon>
    </lineage>
</organism>
<feature type="domain" description="EamA" evidence="7">
    <location>
        <begin position="151"/>
        <end position="285"/>
    </location>
</feature>
<proteinExistence type="predicted"/>
<evidence type="ECO:0000256" key="2">
    <source>
        <dbReference type="ARBA" id="ARBA00022475"/>
    </source>
</evidence>
<dbReference type="InterPro" id="IPR037185">
    <property type="entry name" value="EmrE-like"/>
</dbReference>
<reference evidence="8" key="1">
    <citation type="submission" date="2021-04" db="EMBL/GenBank/DDBJ databases">
        <title>The genome sequence of Ideonella sp. 4Y11.</title>
        <authorList>
            <person name="Liu Y."/>
        </authorList>
    </citation>
    <scope>NUCLEOTIDE SEQUENCE</scope>
    <source>
        <strain evidence="8">4Y11</strain>
    </source>
</reference>
<gene>
    <name evidence="8" type="ORF">KAK06_06720</name>
</gene>
<feature type="transmembrane region" description="Helical" evidence="6">
    <location>
        <begin position="270"/>
        <end position="291"/>
    </location>
</feature>
<dbReference type="PANTHER" id="PTHR42920:SF5">
    <property type="entry name" value="EAMA DOMAIN-CONTAINING PROTEIN"/>
    <property type="match status" value="1"/>
</dbReference>
<dbReference type="InterPro" id="IPR051258">
    <property type="entry name" value="Diverse_Substrate_Transporter"/>
</dbReference>
<feature type="transmembrane region" description="Helical" evidence="6">
    <location>
        <begin position="33"/>
        <end position="53"/>
    </location>
</feature>
<comment type="caution">
    <text evidence="8">The sequence shown here is derived from an EMBL/GenBank/DDBJ whole genome shotgun (WGS) entry which is preliminary data.</text>
</comment>
<keyword evidence="3 6" id="KW-0812">Transmembrane</keyword>
<feature type="transmembrane region" description="Helical" evidence="6">
    <location>
        <begin position="214"/>
        <end position="234"/>
    </location>
</feature>